<keyword evidence="2" id="KW-0539">Nucleus</keyword>
<evidence type="ECO:0000313" key="6">
    <source>
        <dbReference type="EMBL" id="KAJ7002817.1"/>
    </source>
</evidence>
<feature type="domain" description="Mediator complex subunit 15 KIX" evidence="4">
    <location>
        <begin position="72"/>
        <end position="132"/>
    </location>
</feature>
<comment type="caution">
    <text evidence="5">The sequence shown here is derived from an EMBL/GenBank/DDBJ whole genome shotgun (WGS) entry which is preliminary data.</text>
</comment>
<comment type="subcellular location">
    <subcellularLocation>
        <location evidence="1">Nucleus</location>
    </subcellularLocation>
</comment>
<dbReference type="InterPro" id="IPR036529">
    <property type="entry name" value="KIX_dom_sf"/>
</dbReference>
<evidence type="ECO:0000256" key="2">
    <source>
        <dbReference type="ARBA" id="ARBA00023242"/>
    </source>
</evidence>
<keyword evidence="7" id="KW-1185">Reference proteome</keyword>
<evidence type="ECO:0000256" key="1">
    <source>
        <dbReference type="ARBA" id="ARBA00004123"/>
    </source>
</evidence>
<feature type="region of interest" description="Disordered" evidence="3">
    <location>
        <begin position="1"/>
        <end position="74"/>
    </location>
</feature>
<dbReference type="EMBL" id="JAQIZT010000003">
    <property type="protein sequence ID" value="KAJ7002812.1"/>
    <property type="molecule type" value="Genomic_DNA"/>
</dbReference>
<name>A0AAD6W834_9ROSI</name>
<evidence type="ECO:0000313" key="7">
    <source>
        <dbReference type="Proteomes" id="UP001164929"/>
    </source>
</evidence>
<proteinExistence type="predicted"/>
<dbReference type="Pfam" id="PF16987">
    <property type="entry name" value="KIX_2"/>
    <property type="match status" value="1"/>
</dbReference>
<organism evidence="5 7">
    <name type="scientific">Populus alba x Populus x berolinensis</name>
    <dbReference type="NCBI Taxonomy" id="444605"/>
    <lineage>
        <taxon>Eukaryota</taxon>
        <taxon>Viridiplantae</taxon>
        <taxon>Streptophyta</taxon>
        <taxon>Embryophyta</taxon>
        <taxon>Tracheophyta</taxon>
        <taxon>Spermatophyta</taxon>
        <taxon>Magnoliopsida</taxon>
        <taxon>eudicotyledons</taxon>
        <taxon>Gunneridae</taxon>
        <taxon>Pentapetalae</taxon>
        <taxon>rosids</taxon>
        <taxon>fabids</taxon>
        <taxon>Malpighiales</taxon>
        <taxon>Salicaceae</taxon>
        <taxon>Saliceae</taxon>
        <taxon>Populus</taxon>
    </lineage>
</organism>
<dbReference type="PANTHER" id="PTHR33137:SF4">
    <property type="entry name" value="MEDIATOR OF RNA POLYMERASE II TRANSCRIPTION SUBUNIT 15A-RELATED"/>
    <property type="match status" value="1"/>
</dbReference>
<sequence length="158" mass="17965">MKPSQPMQVITRRLTSPRAPSTPPQSEHAPDKVDEKTPGSLSSREESAGTPTAREERRKTERGRGGEPVMDTGDWRIQLRPDSRKRIVDKIMETIKRHLLFSGQEGLQELKKFAIRFEEKIYTTATNQCAYTSSPFTLYARLIGSSHLFVNSLDKCFI</sequence>
<accession>A0AAD6W834</accession>
<gene>
    <name evidence="5" type="ORF">NC653_008126</name>
    <name evidence="6" type="ORF">NC653_008131</name>
</gene>
<evidence type="ECO:0000256" key="3">
    <source>
        <dbReference type="SAM" id="MobiDB-lite"/>
    </source>
</evidence>
<dbReference type="GO" id="GO:0003713">
    <property type="term" value="F:transcription coactivator activity"/>
    <property type="evidence" value="ECO:0007669"/>
    <property type="project" value="InterPro"/>
</dbReference>
<dbReference type="GO" id="GO:0031490">
    <property type="term" value="F:chromatin DNA binding"/>
    <property type="evidence" value="ECO:0007669"/>
    <property type="project" value="InterPro"/>
</dbReference>
<dbReference type="GO" id="GO:0005634">
    <property type="term" value="C:nucleus"/>
    <property type="evidence" value="ECO:0007669"/>
    <property type="project" value="UniProtKB-SubCell"/>
</dbReference>
<dbReference type="Gene3D" id="1.10.246.20">
    <property type="entry name" value="Coactivator CBP, KIX domain"/>
    <property type="match status" value="1"/>
</dbReference>
<dbReference type="PANTHER" id="PTHR33137">
    <property type="entry name" value="MEDIATOR OF RNA POLYMERASE II TRANSCRIPTION SUBUNIT 15A-RELATED"/>
    <property type="match status" value="1"/>
</dbReference>
<dbReference type="Proteomes" id="UP001164929">
    <property type="component" value="Chromosome 3"/>
</dbReference>
<dbReference type="InterPro" id="IPR036546">
    <property type="entry name" value="MED15_KIX"/>
</dbReference>
<feature type="compositionally biased region" description="Basic and acidic residues" evidence="3">
    <location>
        <begin position="28"/>
        <end position="65"/>
    </location>
</feature>
<evidence type="ECO:0000259" key="4">
    <source>
        <dbReference type="Pfam" id="PF16987"/>
    </source>
</evidence>
<dbReference type="EMBL" id="JAQIZT010000003">
    <property type="protein sequence ID" value="KAJ7002817.1"/>
    <property type="molecule type" value="Genomic_DNA"/>
</dbReference>
<protein>
    <recommendedName>
        <fullName evidence="4">Mediator complex subunit 15 KIX domain-containing protein</fullName>
    </recommendedName>
</protein>
<reference evidence="5" key="1">
    <citation type="journal article" date="2023" name="Mol. Ecol. Resour.">
        <title>Chromosome-level genome assembly of a triploid poplar Populus alba 'Berolinensis'.</title>
        <authorList>
            <person name="Chen S."/>
            <person name="Yu Y."/>
            <person name="Wang X."/>
            <person name="Wang S."/>
            <person name="Zhang T."/>
            <person name="Zhou Y."/>
            <person name="He R."/>
            <person name="Meng N."/>
            <person name="Wang Y."/>
            <person name="Liu W."/>
            <person name="Liu Z."/>
            <person name="Liu J."/>
            <person name="Guo Q."/>
            <person name="Huang H."/>
            <person name="Sederoff R.R."/>
            <person name="Wang G."/>
            <person name="Qu G."/>
            <person name="Chen S."/>
        </authorList>
    </citation>
    <scope>NUCLEOTIDE SEQUENCE</scope>
    <source>
        <strain evidence="5">SC-2020</strain>
    </source>
</reference>
<dbReference type="AlphaFoldDB" id="A0AAD6W834"/>
<evidence type="ECO:0000313" key="5">
    <source>
        <dbReference type="EMBL" id="KAJ7002812.1"/>
    </source>
</evidence>
<dbReference type="InterPro" id="IPR044661">
    <property type="entry name" value="MED15a/b/c-like"/>
</dbReference>